<organism evidence="2 3">
    <name type="scientific">Rhizoctonia solani</name>
    <dbReference type="NCBI Taxonomy" id="456999"/>
    <lineage>
        <taxon>Eukaryota</taxon>
        <taxon>Fungi</taxon>
        <taxon>Dikarya</taxon>
        <taxon>Basidiomycota</taxon>
        <taxon>Agaricomycotina</taxon>
        <taxon>Agaricomycetes</taxon>
        <taxon>Cantharellales</taxon>
        <taxon>Ceratobasidiaceae</taxon>
        <taxon>Rhizoctonia</taxon>
    </lineage>
</organism>
<evidence type="ECO:0000256" key="1">
    <source>
        <dbReference type="SAM" id="MobiDB-lite"/>
    </source>
</evidence>
<gene>
    <name evidence="2" type="ORF">RDB_LOCUS138646</name>
</gene>
<dbReference type="Proteomes" id="UP000663843">
    <property type="component" value="Unassembled WGS sequence"/>
</dbReference>
<accession>A0A8H3CX88</accession>
<reference evidence="2" key="1">
    <citation type="submission" date="2021-01" db="EMBL/GenBank/DDBJ databases">
        <authorList>
            <person name="Kaushik A."/>
        </authorList>
    </citation>
    <scope>NUCLEOTIDE SEQUENCE</scope>
    <source>
        <strain evidence="2">AG2-2IIIB</strain>
    </source>
</reference>
<comment type="caution">
    <text evidence="2">The sequence shown here is derived from an EMBL/GenBank/DDBJ whole genome shotgun (WGS) entry which is preliminary data.</text>
</comment>
<dbReference type="AlphaFoldDB" id="A0A8H3CX88"/>
<name>A0A8H3CX88_9AGAM</name>
<protein>
    <submittedName>
        <fullName evidence="2">Uncharacterized protein</fullName>
    </submittedName>
</protein>
<evidence type="ECO:0000313" key="2">
    <source>
        <dbReference type="EMBL" id="CAE6500204.1"/>
    </source>
</evidence>
<evidence type="ECO:0000313" key="3">
    <source>
        <dbReference type="Proteomes" id="UP000663843"/>
    </source>
</evidence>
<dbReference type="EMBL" id="CAJMWT010005013">
    <property type="protein sequence ID" value="CAE6500204.1"/>
    <property type="molecule type" value="Genomic_DNA"/>
</dbReference>
<feature type="region of interest" description="Disordered" evidence="1">
    <location>
        <begin position="149"/>
        <end position="175"/>
    </location>
</feature>
<proteinExistence type="predicted"/>
<sequence>MANPTLDYRSVLDMHAKSKTIEPELRPEVVNDLRVIFSGMYPKVRLVYHRPAASISKPEHIYVVFDRFHTRQQFCRTRKIHNPLRTVYTHNSGPNEIADYILQAIEELLGVANEGEVMFSGPLFEQAEQDMNEGDEEENLYEAFLEALSGSSNEGGDDTQEVTSHSSHIDPPRTQSELQEIYLKGILYNRKLVRDHSKRDEYVKNTLNL</sequence>